<protein>
    <submittedName>
        <fullName evidence="1">Oidioi.mRNA.OKI2018_I69.XSR.g16634.t1.cds</fullName>
    </submittedName>
</protein>
<organism evidence="1 2">
    <name type="scientific">Oikopleura dioica</name>
    <name type="common">Tunicate</name>
    <dbReference type="NCBI Taxonomy" id="34765"/>
    <lineage>
        <taxon>Eukaryota</taxon>
        <taxon>Metazoa</taxon>
        <taxon>Chordata</taxon>
        <taxon>Tunicata</taxon>
        <taxon>Appendicularia</taxon>
        <taxon>Copelata</taxon>
        <taxon>Oikopleuridae</taxon>
        <taxon>Oikopleura</taxon>
    </lineage>
</organism>
<dbReference type="EMBL" id="OU015569">
    <property type="protein sequence ID" value="CAG5099684.1"/>
    <property type="molecule type" value="Genomic_DNA"/>
</dbReference>
<proteinExistence type="predicted"/>
<keyword evidence="2" id="KW-1185">Reference proteome</keyword>
<accession>A0ABN7SP05</accession>
<evidence type="ECO:0000313" key="1">
    <source>
        <dbReference type="EMBL" id="CAG5099684.1"/>
    </source>
</evidence>
<dbReference type="Proteomes" id="UP001158576">
    <property type="component" value="Chromosome XSR"/>
</dbReference>
<reference evidence="1 2" key="1">
    <citation type="submission" date="2021-04" db="EMBL/GenBank/DDBJ databases">
        <authorList>
            <person name="Bliznina A."/>
        </authorList>
    </citation>
    <scope>NUCLEOTIDE SEQUENCE [LARGE SCALE GENOMIC DNA]</scope>
</reference>
<gene>
    <name evidence="1" type="ORF">OKIOD_LOCUS8192</name>
</gene>
<evidence type="ECO:0000313" key="2">
    <source>
        <dbReference type="Proteomes" id="UP001158576"/>
    </source>
</evidence>
<sequence length="108" mass="12286">MDLNNACEKAEEFGIRDQLPACNVSEHASCNRSWGEWSECHCSSEKPFRTRYRMAPPRLCHAPVFQLDESAFCETDCQETFGIVDNQSKFYSSSSSGKVVKCYEIQSN</sequence>
<name>A0ABN7SP05_OIKDI</name>